<dbReference type="AlphaFoldDB" id="F0Y6U0"/>
<comment type="catalytic activity">
    <reaction evidence="6">
        <text>L-glutamate + acetyl-CoA = N-acetyl-L-glutamate + CoA + H(+)</text>
        <dbReference type="Rhea" id="RHEA:24292"/>
        <dbReference type="ChEBI" id="CHEBI:15378"/>
        <dbReference type="ChEBI" id="CHEBI:29985"/>
        <dbReference type="ChEBI" id="CHEBI:44337"/>
        <dbReference type="ChEBI" id="CHEBI:57287"/>
        <dbReference type="ChEBI" id="CHEBI:57288"/>
        <dbReference type="EC" id="2.3.1.1"/>
    </reaction>
</comment>
<dbReference type="InParanoid" id="F0Y6U0"/>
<dbReference type="CDD" id="cd04301">
    <property type="entry name" value="NAT_SF"/>
    <property type="match status" value="1"/>
</dbReference>
<accession>F0Y6U0</accession>
<reference evidence="9 10" key="1">
    <citation type="journal article" date="2011" name="Proc. Natl. Acad. Sci. U.S.A.">
        <title>Niche of harmful alga Aureococcus anophagefferens revealed through ecogenomics.</title>
        <authorList>
            <person name="Gobler C.J."/>
            <person name="Berry D.L."/>
            <person name="Dyhrman S.T."/>
            <person name="Wilhelm S.W."/>
            <person name="Salamov A."/>
            <person name="Lobanov A.V."/>
            <person name="Zhang Y."/>
            <person name="Collier J.L."/>
            <person name="Wurch L.L."/>
            <person name="Kustka A.B."/>
            <person name="Dill B.D."/>
            <person name="Shah M."/>
            <person name="VerBerkmoes N.C."/>
            <person name="Kuo A."/>
            <person name="Terry A."/>
            <person name="Pangilinan J."/>
            <person name="Lindquist E.A."/>
            <person name="Lucas S."/>
            <person name="Paulsen I.T."/>
            <person name="Hattenrath-Lehmann T.K."/>
            <person name="Talmage S.C."/>
            <person name="Walker E.A."/>
            <person name="Koch F."/>
            <person name="Burson A.M."/>
            <person name="Marcoval M.A."/>
            <person name="Tang Y.Z."/>
            <person name="Lecleir G.R."/>
            <person name="Coyne K.J."/>
            <person name="Berg G.M."/>
            <person name="Bertrand E.M."/>
            <person name="Saito M.A."/>
            <person name="Gladyshev V.N."/>
            <person name="Grigoriev I.V."/>
        </authorList>
    </citation>
    <scope>NUCLEOTIDE SEQUENCE [LARGE SCALE GENOMIC DNA]</scope>
    <source>
        <strain evidence="10">CCMP 1984</strain>
    </source>
</reference>
<evidence type="ECO:0000256" key="4">
    <source>
        <dbReference type="ARBA" id="ARBA00022679"/>
    </source>
</evidence>
<dbReference type="InterPro" id="IPR001048">
    <property type="entry name" value="Asp/Glu/Uridylate_kinase"/>
</dbReference>
<dbReference type="InterPro" id="IPR010167">
    <property type="entry name" value="NH2A_AcTrfase"/>
</dbReference>
<dbReference type="HAMAP" id="MF_01105">
    <property type="entry name" value="N_acetyl_glu_synth"/>
    <property type="match status" value="1"/>
</dbReference>
<dbReference type="Gene3D" id="3.40.630.30">
    <property type="match status" value="1"/>
</dbReference>
<protein>
    <recommendedName>
        <fullName evidence="3">amino-acid N-acetyltransferase</fullName>
        <ecNumber evidence="3">2.3.1.1</ecNumber>
    </recommendedName>
</protein>
<dbReference type="SUPFAM" id="SSF55729">
    <property type="entry name" value="Acyl-CoA N-acyltransferases (Nat)"/>
    <property type="match status" value="1"/>
</dbReference>
<dbReference type="UniPathway" id="UPA00068">
    <property type="reaction ID" value="UER00106"/>
</dbReference>
<evidence type="ECO:0000256" key="7">
    <source>
        <dbReference type="SAM" id="SignalP"/>
    </source>
</evidence>
<organism evidence="10">
    <name type="scientific">Aureococcus anophagefferens</name>
    <name type="common">Harmful bloom alga</name>
    <dbReference type="NCBI Taxonomy" id="44056"/>
    <lineage>
        <taxon>Eukaryota</taxon>
        <taxon>Sar</taxon>
        <taxon>Stramenopiles</taxon>
        <taxon>Ochrophyta</taxon>
        <taxon>Pelagophyceae</taxon>
        <taxon>Pelagomonadales</taxon>
        <taxon>Pelagomonadaceae</taxon>
        <taxon>Aureococcus</taxon>
    </lineage>
</organism>
<dbReference type="PANTHER" id="PTHR30602:SF12">
    <property type="entry name" value="AMINO-ACID ACETYLTRANSFERASE NAGS1, CHLOROPLASTIC-RELATED"/>
    <property type="match status" value="1"/>
</dbReference>
<feature type="signal peptide" evidence="7">
    <location>
        <begin position="1"/>
        <end position="19"/>
    </location>
</feature>
<dbReference type="Gene3D" id="3.40.1160.10">
    <property type="entry name" value="Acetylglutamate kinase-like"/>
    <property type="match status" value="1"/>
</dbReference>
<evidence type="ECO:0000256" key="3">
    <source>
        <dbReference type="ARBA" id="ARBA00012697"/>
    </source>
</evidence>
<dbReference type="OMA" id="RWHEICD"/>
<dbReference type="GeneID" id="20228210"/>
<evidence type="ECO:0000256" key="5">
    <source>
        <dbReference type="ARBA" id="ARBA00023315"/>
    </source>
</evidence>
<dbReference type="GO" id="GO:0006526">
    <property type="term" value="P:L-arginine biosynthetic process"/>
    <property type="evidence" value="ECO:0007669"/>
    <property type="project" value="UniProtKB-UniPathway"/>
</dbReference>
<feature type="domain" description="N-acetyltransferase" evidence="8">
    <location>
        <begin position="404"/>
        <end position="546"/>
    </location>
</feature>
<dbReference type="OrthoDB" id="438291at2759"/>
<keyword evidence="10" id="KW-1185">Reference proteome</keyword>
<keyword evidence="5" id="KW-0012">Acyltransferase</keyword>
<dbReference type="InterPro" id="IPR000182">
    <property type="entry name" value="GNAT_dom"/>
</dbReference>
<dbReference type="PROSITE" id="PS51186">
    <property type="entry name" value="GNAT"/>
    <property type="match status" value="1"/>
</dbReference>
<feature type="chain" id="PRO_5003264425" description="amino-acid N-acetyltransferase" evidence="7">
    <location>
        <begin position="20"/>
        <end position="572"/>
    </location>
</feature>
<sequence>MARPCLVLAIVGTIQGALALVQFGKGGGGGGMPSGVRYRCSILPNGMLRVQPHDERDSFHDSFGAPLPPVEMSIDANRVEVAAGLKDGDCEAWNVVQQLRGSAPYVDLHRDSTMVVHLCSEVIDNDAMFQEIMDDLATLHVLGVKLVMLVSVRLQVDRRLLLGKKNLGERIRGLRVTGTEELAAVQVECGLARSRVEAALSRALRSGGASHGRSTIGVDVVGGNGFVSGRPVGVIDGVDTGFTGAVATCVARLVDAAKISRHLDAGEIVLLSALAYSPSGETFNVRTEEIAARAAPALLASKLIFVTAGHELAWKDVDGAALVSSGRRVASLRLDDARRLLQRRQELDDDGPAAQILDLADFCVTALEQGVTRAHLVSPTEGALLRELYTRDGAGTLISRDIYEGIRSAVLSDVDSLLGLIMPLEDDGTLVPRSRPELIQEVARGCYYVLARDDLPIACASLKRLDAQGSLAELGCLVVAPKYRRQSKGDALLSYLERVAIASGVKKLFALSTKTMQWFVERGFIEATLASLPQERRDVYDSSRMPKVYRKALKADRDVDVEDAFWTRRHAE</sequence>
<dbReference type="Pfam" id="PF00583">
    <property type="entry name" value="Acetyltransf_1"/>
    <property type="match status" value="1"/>
</dbReference>
<evidence type="ECO:0000256" key="2">
    <source>
        <dbReference type="ARBA" id="ARBA00009145"/>
    </source>
</evidence>
<keyword evidence="4" id="KW-0808">Transferase</keyword>
<evidence type="ECO:0000256" key="6">
    <source>
        <dbReference type="ARBA" id="ARBA00048372"/>
    </source>
</evidence>
<name>F0Y6U0_AURAN</name>
<dbReference type="eggNOG" id="KOG2436">
    <property type="taxonomic scope" value="Eukaryota"/>
</dbReference>
<dbReference type="NCBIfam" id="TIGR01890">
    <property type="entry name" value="N-Ac-Glu-synth"/>
    <property type="match status" value="1"/>
</dbReference>
<evidence type="ECO:0000256" key="1">
    <source>
        <dbReference type="ARBA" id="ARBA00004925"/>
    </source>
</evidence>
<evidence type="ECO:0000259" key="8">
    <source>
        <dbReference type="PROSITE" id="PS51186"/>
    </source>
</evidence>
<dbReference type="GO" id="GO:0004042">
    <property type="term" value="F:L-glutamate N-acetyltransferase activity"/>
    <property type="evidence" value="ECO:0007669"/>
    <property type="project" value="InterPro"/>
</dbReference>
<comment type="similarity">
    <text evidence="2">Belongs to the acetyltransferase family. ArgA subfamily.</text>
</comment>
<dbReference type="EMBL" id="GL833126">
    <property type="protein sequence ID" value="EGB09328.1"/>
    <property type="molecule type" value="Genomic_DNA"/>
</dbReference>
<gene>
    <name evidence="9" type="primary">NAT2</name>
    <name evidence="9" type="ORF">AURANDRAFT_71410</name>
</gene>
<dbReference type="PIRSF" id="PIRSF000423">
    <property type="entry name" value="ArgA"/>
    <property type="match status" value="1"/>
</dbReference>
<proteinExistence type="inferred from homology"/>
<dbReference type="SUPFAM" id="SSF53633">
    <property type="entry name" value="Carbamate kinase-like"/>
    <property type="match status" value="1"/>
</dbReference>
<dbReference type="InterPro" id="IPR036393">
    <property type="entry name" value="AceGlu_kinase-like_sf"/>
</dbReference>
<dbReference type="PANTHER" id="PTHR30602">
    <property type="entry name" value="AMINO-ACID ACETYLTRANSFERASE"/>
    <property type="match status" value="1"/>
</dbReference>
<dbReference type="KEGG" id="aaf:AURANDRAFT_71410"/>
<dbReference type="RefSeq" id="XP_009036424.1">
    <property type="nucleotide sequence ID" value="XM_009038176.1"/>
</dbReference>
<keyword evidence="7" id="KW-0732">Signal</keyword>
<evidence type="ECO:0000313" key="10">
    <source>
        <dbReference type="Proteomes" id="UP000002729"/>
    </source>
</evidence>
<dbReference type="Pfam" id="PF00696">
    <property type="entry name" value="AA_kinase"/>
    <property type="match status" value="1"/>
</dbReference>
<dbReference type="Proteomes" id="UP000002729">
    <property type="component" value="Unassembled WGS sequence"/>
</dbReference>
<dbReference type="InterPro" id="IPR016181">
    <property type="entry name" value="Acyl_CoA_acyltransferase"/>
</dbReference>
<dbReference type="NCBIfam" id="NF003641">
    <property type="entry name" value="PRK05279.1"/>
    <property type="match status" value="1"/>
</dbReference>
<comment type="pathway">
    <text evidence="1">Amino-acid biosynthesis; L-arginine biosynthesis; N(2)-acetyl-L-ornithine from L-glutamate: step 1/4.</text>
</comment>
<evidence type="ECO:0000313" key="9">
    <source>
        <dbReference type="EMBL" id="EGB09328.1"/>
    </source>
</evidence>
<dbReference type="EC" id="2.3.1.1" evidence="3"/>
<dbReference type="GO" id="GO:0005737">
    <property type="term" value="C:cytoplasm"/>
    <property type="evidence" value="ECO:0007669"/>
    <property type="project" value="InterPro"/>
</dbReference>